<dbReference type="EMBL" id="KI632344">
    <property type="protein sequence ID" value="EYU17946.1"/>
    <property type="molecule type" value="Genomic_DNA"/>
</dbReference>
<sequence>MMLIRSSSTPLLGSLLSSLQESPAPKHPSSSSSVHQNCGKLACANNGVSQIITRSTSLQSPSVAEIKGSSAENGFRRVQSEGNLDELAMDSYCNLDEFSLSNAYSKKFARKPKCSTLEAIPSFSRHHVGTTMEDCYSDDEEEEEEEEELEVEDVNAYMAANFAFEDAIMKMNSYTGTGFQSEGKMYLAMGLGFPGIAFVDSGGSNGGGGGGGGALRPVDFSRDGGESHGVGIEEHYKSMLEENPGNPLFLRNYAEFLYLERRDLEGAEQYYSRAILADPRDGEILCQYAKLIWELHHDKDRAALYFKRALQASSEDSHVHAAYANFLWDIEDEEEESAVANSHLVTPVYHHGIVASATV</sequence>
<dbReference type="Gene3D" id="1.25.40.10">
    <property type="entry name" value="Tetratricopeptide repeat domain"/>
    <property type="match status" value="1"/>
</dbReference>
<dbReference type="InterPro" id="IPR011990">
    <property type="entry name" value="TPR-like_helical_dom_sf"/>
</dbReference>
<proteinExistence type="predicted"/>
<evidence type="ECO:0000313" key="2">
    <source>
        <dbReference type="Proteomes" id="UP000030748"/>
    </source>
</evidence>
<dbReference type="Proteomes" id="UP000030748">
    <property type="component" value="Unassembled WGS sequence"/>
</dbReference>
<dbReference type="PANTHER" id="PTHR26312:SF221">
    <property type="entry name" value="OS04G0510600 PROTEIN"/>
    <property type="match status" value="1"/>
</dbReference>
<dbReference type="PANTHER" id="PTHR26312">
    <property type="entry name" value="TETRATRICOPEPTIDE REPEAT PROTEIN 5"/>
    <property type="match status" value="1"/>
</dbReference>
<protein>
    <submittedName>
        <fullName evidence="1">Uncharacterized protein</fullName>
    </submittedName>
</protein>
<dbReference type="OMA" id="IGEDPCN"/>
<dbReference type="SUPFAM" id="SSF48452">
    <property type="entry name" value="TPR-like"/>
    <property type="match status" value="1"/>
</dbReference>
<accession>A0A022PQG4</accession>
<evidence type="ECO:0000313" key="1">
    <source>
        <dbReference type="EMBL" id="EYU17946.1"/>
    </source>
</evidence>
<keyword evidence="2" id="KW-1185">Reference proteome</keyword>
<dbReference type="KEGG" id="egt:105950190"/>
<dbReference type="OrthoDB" id="1926212at2759"/>
<dbReference type="PhylomeDB" id="A0A022PQG4"/>
<reference evidence="1 2" key="1">
    <citation type="journal article" date="2013" name="Proc. Natl. Acad. Sci. U.S.A.">
        <title>Fine-scale variation in meiotic recombination in Mimulus inferred from population shotgun sequencing.</title>
        <authorList>
            <person name="Hellsten U."/>
            <person name="Wright K.M."/>
            <person name="Jenkins J."/>
            <person name="Shu S."/>
            <person name="Yuan Y."/>
            <person name="Wessler S.R."/>
            <person name="Schmutz J."/>
            <person name="Willis J.H."/>
            <person name="Rokhsar D.S."/>
        </authorList>
    </citation>
    <scope>NUCLEOTIDE SEQUENCE [LARGE SCALE GENOMIC DNA]</scope>
    <source>
        <strain evidence="2">cv. DUN x IM62</strain>
    </source>
</reference>
<name>A0A022PQG4_ERYGU</name>
<gene>
    <name evidence="1" type="ORF">MIMGU_mgv1a008909mg</name>
</gene>
<dbReference type="eggNOG" id="ENOG502QTTN">
    <property type="taxonomic scope" value="Eukaryota"/>
</dbReference>
<organism evidence="1 2">
    <name type="scientific">Erythranthe guttata</name>
    <name type="common">Yellow monkey flower</name>
    <name type="synonym">Mimulus guttatus</name>
    <dbReference type="NCBI Taxonomy" id="4155"/>
    <lineage>
        <taxon>Eukaryota</taxon>
        <taxon>Viridiplantae</taxon>
        <taxon>Streptophyta</taxon>
        <taxon>Embryophyta</taxon>
        <taxon>Tracheophyta</taxon>
        <taxon>Spermatophyta</taxon>
        <taxon>Magnoliopsida</taxon>
        <taxon>eudicotyledons</taxon>
        <taxon>Gunneridae</taxon>
        <taxon>Pentapetalae</taxon>
        <taxon>asterids</taxon>
        <taxon>lamiids</taxon>
        <taxon>Lamiales</taxon>
        <taxon>Phrymaceae</taxon>
        <taxon>Erythranthe</taxon>
    </lineage>
</organism>
<dbReference type="AlphaFoldDB" id="A0A022PQG4"/>